<reference evidence="1" key="1">
    <citation type="journal article" date="2015" name="BMC Genomics">
        <title>Genome mining reveals unlocked bioactive potential of marine Gram-negative bacteria.</title>
        <authorList>
            <person name="Machado H."/>
            <person name="Sonnenschein E.C."/>
            <person name="Melchiorsen J."/>
            <person name="Gram L."/>
        </authorList>
    </citation>
    <scope>NUCLEOTIDE SEQUENCE</scope>
    <source>
        <strain evidence="1">S2052</strain>
    </source>
</reference>
<dbReference type="EMBL" id="JXXR01000010">
    <property type="protein sequence ID" value="KJY73922.1"/>
    <property type="molecule type" value="Genomic_DNA"/>
</dbReference>
<dbReference type="InterPro" id="IPR046595">
    <property type="entry name" value="DUF6653"/>
</dbReference>
<dbReference type="RefSeq" id="WP_045985696.1">
    <property type="nucleotide sequence ID" value="NZ_CP063052.1"/>
</dbReference>
<organism evidence="1">
    <name type="scientific">Vibrio coralliilyticus</name>
    <dbReference type="NCBI Taxonomy" id="190893"/>
    <lineage>
        <taxon>Bacteria</taxon>
        <taxon>Pseudomonadati</taxon>
        <taxon>Pseudomonadota</taxon>
        <taxon>Gammaproteobacteria</taxon>
        <taxon>Vibrionales</taxon>
        <taxon>Vibrionaceae</taxon>
        <taxon>Vibrio</taxon>
    </lineage>
</organism>
<comment type="caution">
    <text evidence="1">The sequence shown here is derived from an EMBL/GenBank/DDBJ whole genome shotgun (WGS) entry which is preliminary data.</text>
</comment>
<proteinExistence type="predicted"/>
<accession>A0A1V0IC04</accession>
<dbReference type="AlphaFoldDB" id="A0A1V0IC04"/>
<protein>
    <submittedName>
        <fullName evidence="1">Uncharacterized protein</fullName>
    </submittedName>
</protein>
<evidence type="ECO:0000313" key="1">
    <source>
        <dbReference type="EMBL" id="KJY73922.1"/>
    </source>
</evidence>
<name>A0A1V0IC04_9VIBR</name>
<sequence>MDIFKWTEKMMGMDEEAWQRHASPLSVYSRFTILPLLSLSIWSKEWIGVWSTLPIAISIAWVWLNPRVFSAPKNTNSWASIGTFGERIYLQRSKVKIPGHHLRMCNLLSTLSALGVPILIYGLYTLDVGIVVLGNVWVMAFKAWFVDRMVWIYMDLKDTDPEYASWLKL</sequence>
<dbReference type="STRING" id="190893.BA953_19020"/>
<dbReference type="Pfam" id="PF20358">
    <property type="entry name" value="DUF6653"/>
    <property type="match status" value="1"/>
</dbReference>
<gene>
    <name evidence="1" type="ORF">TW71_09425</name>
</gene>